<dbReference type="AlphaFoldDB" id="A0A0P6XIW8"/>
<feature type="binding site" evidence="8">
    <location>
        <position position="232"/>
    </location>
    <ligand>
        <name>Zn(2+)</name>
        <dbReference type="ChEBI" id="CHEBI:29105"/>
        <label>1</label>
    </ligand>
</feature>
<reference evidence="9 10" key="1">
    <citation type="submission" date="2015-07" db="EMBL/GenBank/DDBJ databases">
        <title>Genome sequence of Leptolinea tardivitalis DSM 16556.</title>
        <authorList>
            <person name="Hemp J."/>
            <person name="Ward L.M."/>
            <person name="Pace L.A."/>
            <person name="Fischer W.W."/>
        </authorList>
    </citation>
    <scope>NUCLEOTIDE SEQUENCE [LARGE SCALE GENOMIC DNA]</scope>
    <source>
        <strain evidence="9 10">YMTK-2</strain>
    </source>
</reference>
<dbReference type="Gene3D" id="2.40.30.40">
    <property type="entry name" value="Peptidase M42, domain 2"/>
    <property type="match status" value="1"/>
</dbReference>
<feature type="binding site" evidence="8">
    <location>
        <position position="75"/>
    </location>
    <ligand>
        <name>Zn(2+)</name>
        <dbReference type="ChEBI" id="CHEBI:29105"/>
        <label>1</label>
    </ligand>
</feature>
<comment type="caution">
    <text evidence="9">The sequence shown here is derived from an EMBL/GenBank/DDBJ whole genome shotgun (WGS) entry which is preliminary data.</text>
</comment>
<feature type="active site" description="Proton acceptor" evidence="7">
    <location>
        <position position="209"/>
    </location>
</feature>
<evidence type="ECO:0000256" key="6">
    <source>
        <dbReference type="PIRNR" id="PIRNR001123"/>
    </source>
</evidence>
<dbReference type="PANTHER" id="PTHR32481:SF0">
    <property type="entry name" value="AMINOPEPTIDASE YPDE-RELATED"/>
    <property type="match status" value="1"/>
</dbReference>
<keyword evidence="2" id="KW-0031">Aminopeptidase</keyword>
<dbReference type="GO" id="GO:0006508">
    <property type="term" value="P:proteolysis"/>
    <property type="evidence" value="ECO:0007669"/>
    <property type="project" value="UniProtKB-KW"/>
</dbReference>
<evidence type="ECO:0000313" key="9">
    <source>
        <dbReference type="EMBL" id="KPL71133.1"/>
    </source>
</evidence>
<gene>
    <name evidence="9" type="ORF">ADM99_12780</name>
</gene>
<organism evidence="9 10">
    <name type="scientific">Leptolinea tardivitalis</name>
    <dbReference type="NCBI Taxonomy" id="229920"/>
    <lineage>
        <taxon>Bacteria</taxon>
        <taxon>Bacillati</taxon>
        <taxon>Chloroflexota</taxon>
        <taxon>Anaerolineae</taxon>
        <taxon>Anaerolineales</taxon>
        <taxon>Anaerolineaceae</taxon>
        <taxon>Leptolinea</taxon>
    </lineage>
</organism>
<protein>
    <recommendedName>
        <fullName evidence="11">Peptidase M42</fullName>
    </recommendedName>
</protein>
<keyword evidence="4 8" id="KW-0479">Metal-binding</keyword>
<evidence type="ECO:0000256" key="3">
    <source>
        <dbReference type="ARBA" id="ARBA00022670"/>
    </source>
</evidence>
<dbReference type="Pfam" id="PF05343">
    <property type="entry name" value="Peptidase_M42"/>
    <property type="match status" value="1"/>
</dbReference>
<dbReference type="RefSeq" id="WP_062422884.1">
    <property type="nucleotide sequence ID" value="NZ_BBYA01000011.1"/>
</dbReference>
<evidence type="ECO:0000256" key="1">
    <source>
        <dbReference type="ARBA" id="ARBA00006272"/>
    </source>
</evidence>
<proteinExistence type="inferred from homology"/>
<feature type="binding site" evidence="8">
    <location>
        <position position="180"/>
    </location>
    <ligand>
        <name>Zn(2+)</name>
        <dbReference type="ChEBI" id="CHEBI:29105"/>
        <label>1</label>
    </ligand>
</feature>
<dbReference type="GO" id="GO:0046872">
    <property type="term" value="F:metal ion binding"/>
    <property type="evidence" value="ECO:0007669"/>
    <property type="project" value="UniProtKB-UniRule"/>
</dbReference>
<feature type="binding site" evidence="8">
    <location>
        <position position="323"/>
    </location>
    <ligand>
        <name>Zn(2+)</name>
        <dbReference type="ChEBI" id="CHEBI:29105"/>
        <label>2</label>
    </ligand>
</feature>
<accession>A0A0P6XIW8</accession>
<dbReference type="PANTHER" id="PTHR32481">
    <property type="entry name" value="AMINOPEPTIDASE"/>
    <property type="match status" value="1"/>
</dbReference>
<dbReference type="InterPro" id="IPR023367">
    <property type="entry name" value="Peptidase_M42_dom2"/>
</dbReference>
<keyword evidence="3" id="KW-0645">Protease</keyword>
<dbReference type="EMBL" id="LGCK01000012">
    <property type="protein sequence ID" value="KPL71133.1"/>
    <property type="molecule type" value="Genomic_DNA"/>
</dbReference>
<dbReference type="Proteomes" id="UP000050430">
    <property type="component" value="Unassembled WGS sequence"/>
</dbReference>
<evidence type="ECO:0000256" key="5">
    <source>
        <dbReference type="ARBA" id="ARBA00022801"/>
    </source>
</evidence>
<keyword evidence="5" id="KW-0378">Hydrolase</keyword>
<dbReference type="GO" id="GO:0004177">
    <property type="term" value="F:aminopeptidase activity"/>
    <property type="evidence" value="ECO:0007669"/>
    <property type="project" value="UniProtKB-UniRule"/>
</dbReference>
<dbReference type="SUPFAM" id="SSF53187">
    <property type="entry name" value="Zn-dependent exopeptidases"/>
    <property type="match status" value="1"/>
</dbReference>
<dbReference type="Gene3D" id="3.40.630.10">
    <property type="entry name" value="Zn peptidases"/>
    <property type="match status" value="1"/>
</dbReference>
<dbReference type="InterPro" id="IPR051464">
    <property type="entry name" value="Peptidase_M42_aminopept"/>
</dbReference>
<dbReference type="SUPFAM" id="SSF101821">
    <property type="entry name" value="Aminopeptidase/glucanase lid domain"/>
    <property type="match status" value="1"/>
</dbReference>
<comment type="cofactor">
    <cofactor evidence="8">
        <name>a divalent metal cation</name>
        <dbReference type="ChEBI" id="CHEBI:60240"/>
    </cofactor>
    <text evidence="8">Binds 2 divalent metal cations per subunit.</text>
</comment>
<keyword evidence="10" id="KW-1185">Reference proteome</keyword>
<evidence type="ECO:0000256" key="4">
    <source>
        <dbReference type="ARBA" id="ARBA00022723"/>
    </source>
</evidence>
<evidence type="ECO:0008006" key="11">
    <source>
        <dbReference type="Google" id="ProtNLM"/>
    </source>
</evidence>
<dbReference type="PIRSF" id="PIRSF001123">
    <property type="entry name" value="PepA_GA"/>
    <property type="match status" value="1"/>
</dbReference>
<evidence type="ECO:0000256" key="7">
    <source>
        <dbReference type="PIRSR" id="PIRSR001123-1"/>
    </source>
</evidence>
<dbReference type="OrthoDB" id="9772053at2"/>
<feature type="binding site" evidence="8">
    <location>
        <position position="210"/>
    </location>
    <ligand>
        <name>Zn(2+)</name>
        <dbReference type="ChEBI" id="CHEBI:29105"/>
        <label>2</label>
    </ligand>
</feature>
<feature type="binding site" evidence="8">
    <location>
        <position position="180"/>
    </location>
    <ligand>
        <name>Zn(2+)</name>
        <dbReference type="ChEBI" id="CHEBI:29105"/>
        <label>2</label>
    </ligand>
</feature>
<evidence type="ECO:0000256" key="8">
    <source>
        <dbReference type="PIRSR" id="PIRSR001123-2"/>
    </source>
</evidence>
<comment type="similarity">
    <text evidence="1 6">Belongs to the peptidase M42 family.</text>
</comment>
<dbReference type="InterPro" id="IPR008007">
    <property type="entry name" value="Peptidase_M42"/>
</dbReference>
<evidence type="ECO:0000313" key="10">
    <source>
        <dbReference type="Proteomes" id="UP000050430"/>
    </source>
</evidence>
<evidence type="ECO:0000256" key="2">
    <source>
        <dbReference type="ARBA" id="ARBA00022438"/>
    </source>
</evidence>
<sequence>MTSEQTKPLSRHFIDLVEKLSNASGVSGAEGEVRIVVKEYLDSLKIPYRVDALGNVLVEHSCGKPNAFRLMLAAHMDEVGLMIVEEEEGGLYHFEIVGGIDLRVLPGKTVLVGKQRIPAIIGAKPIHLTEPDERKSPITLENLRIDLGPGGAGKVKPGERAVFSTEFHDNGFSFTGKALDDRLGVAILLTLLENPPENIDLLAAFTTQEEIGLRGARTAAYAFNPDAAIAVDATPANDLPVWNDDENIGYNTRMGFGPALYVADGYTLSDPRLVRLVQDCAQKSSIPYQIRQPGGGGTDAGSIHKQREGIPSMSISVPIRFAHTPCSVAWHSDIAGMVDLLQSVLHTINNDILALPR</sequence>
<dbReference type="STRING" id="229920.ADM99_12780"/>
<name>A0A0P6XIW8_9CHLR</name>